<dbReference type="Proteomes" id="UP001500449">
    <property type="component" value="Unassembled WGS sequence"/>
</dbReference>
<organism evidence="2 3">
    <name type="scientific">Pseudonocardia ailaonensis</name>
    <dbReference type="NCBI Taxonomy" id="367279"/>
    <lineage>
        <taxon>Bacteria</taxon>
        <taxon>Bacillati</taxon>
        <taxon>Actinomycetota</taxon>
        <taxon>Actinomycetes</taxon>
        <taxon>Pseudonocardiales</taxon>
        <taxon>Pseudonocardiaceae</taxon>
        <taxon>Pseudonocardia</taxon>
    </lineage>
</organism>
<dbReference type="InterPro" id="IPR050855">
    <property type="entry name" value="NDM-1-like"/>
</dbReference>
<dbReference type="InterPro" id="IPR001279">
    <property type="entry name" value="Metallo-B-lactamas"/>
</dbReference>
<gene>
    <name evidence="2" type="ORF">GCM10009836_45020</name>
</gene>
<name>A0ABN2NA14_9PSEU</name>
<dbReference type="PANTHER" id="PTHR42951:SF4">
    <property type="entry name" value="ACYL-COENZYME A THIOESTERASE MBLAC2"/>
    <property type="match status" value="1"/>
</dbReference>
<dbReference type="RefSeq" id="WP_344420423.1">
    <property type="nucleotide sequence ID" value="NZ_BAAAQK010000018.1"/>
</dbReference>
<dbReference type="EMBL" id="BAAAQK010000018">
    <property type="protein sequence ID" value="GAA1859874.1"/>
    <property type="molecule type" value="Genomic_DNA"/>
</dbReference>
<accession>A0ABN2NA14</accession>
<evidence type="ECO:0000259" key="1">
    <source>
        <dbReference type="SMART" id="SM00849"/>
    </source>
</evidence>
<feature type="domain" description="Metallo-beta-lactamase" evidence="1">
    <location>
        <begin position="16"/>
        <end position="211"/>
    </location>
</feature>
<comment type="caution">
    <text evidence="2">The sequence shown here is derived from an EMBL/GenBank/DDBJ whole genome shotgun (WGS) entry which is preliminary data.</text>
</comment>
<evidence type="ECO:0000313" key="3">
    <source>
        <dbReference type="Proteomes" id="UP001500449"/>
    </source>
</evidence>
<keyword evidence="3" id="KW-1185">Reference proteome</keyword>
<evidence type="ECO:0000313" key="2">
    <source>
        <dbReference type="EMBL" id="GAA1859874.1"/>
    </source>
</evidence>
<dbReference type="PANTHER" id="PTHR42951">
    <property type="entry name" value="METALLO-BETA-LACTAMASE DOMAIN-CONTAINING"/>
    <property type="match status" value="1"/>
</dbReference>
<proteinExistence type="predicted"/>
<dbReference type="CDD" id="cd16282">
    <property type="entry name" value="metallo-hydrolase-like_MBL-fold"/>
    <property type="match status" value="1"/>
</dbReference>
<dbReference type="InterPro" id="IPR036866">
    <property type="entry name" value="RibonucZ/Hydroxyglut_hydro"/>
</dbReference>
<dbReference type="Gene3D" id="3.60.15.10">
    <property type="entry name" value="Ribonuclease Z/Hydroxyacylglutathione hydrolase-like"/>
    <property type="match status" value="1"/>
</dbReference>
<dbReference type="Pfam" id="PF00753">
    <property type="entry name" value="Lactamase_B"/>
    <property type="match status" value="1"/>
</dbReference>
<reference evidence="2 3" key="1">
    <citation type="journal article" date="2019" name="Int. J. Syst. Evol. Microbiol.">
        <title>The Global Catalogue of Microorganisms (GCM) 10K type strain sequencing project: providing services to taxonomists for standard genome sequencing and annotation.</title>
        <authorList>
            <consortium name="The Broad Institute Genomics Platform"/>
            <consortium name="The Broad Institute Genome Sequencing Center for Infectious Disease"/>
            <person name="Wu L."/>
            <person name="Ma J."/>
        </authorList>
    </citation>
    <scope>NUCLEOTIDE SEQUENCE [LARGE SCALE GENOMIC DNA]</scope>
    <source>
        <strain evidence="2 3">JCM 16009</strain>
    </source>
</reference>
<dbReference type="SMART" id="SM00849">
    <property type="entry name" value="Lactamase_B"/>
    <property type="match status" value="1"/>
</dbReference>
<sequence>MRQIGPNSHAEFYFLGCNPGYVMTSEGALLIDSPQRGIDALRYAEAIRESGPIRHIVNTEAHGDHVWGNSFFKDVPVVGSSALRREFENTWSGFGGPAGRLDRMKTGEAWLGDPESVWLMEQPDFAPHPPTTTFDDELTIELGEHTIHCLRMPGHTQGQTSVYIPAEGVVFTGDTIFHRCRTWLHDAEPWQWLDALDRLAELDVETIVPGHGEPCGKEYLSVQAQVIHDWLGVIGGFLTAGMTEDEVVAQETDACAEADPYPMAQRLWELRNELTELNIRNLYRQVAARESAMSPG</sequence>
<dbReference type="SUPFAM" id="SSF56281">
    <property type="entry name" value="Metallo-hydrolase/oxidoreductase"/>
    <property type="match status" value="1"/>
</dbReference>
<protein>
    <recommendedName>
        <fullName evidence="1">Metallo-beta-lactamase domain-containing protein</fullName>
    </recommendedName>
</protein>